<evidence type="ECO:0000313" key="2">
    <source>
        <dbReference type="Proteomes" id="UP000887013"/>
    </source>
</evidence>
<dbReference type="AlphaFoldDB" id="A0A8X6Q6M2"/>
<dbReference type="Proteomes" id="UP000887013">
    <property type="component" value="Unassembled WGS sequence"/>
</dbReference>
<sequence>MFPRPTTFPFIRATFRRSQNQLKLIHGVAQMASNQNSYSPPPSISRGGDIKGEFSVQRKGRHGPNRGDKMTLGYWLTPAIPDSDQRRKRRQMIALLFGPNPYLSSEKNASGRD</sequence>
<protein>
    <submittedName>
        <fullName evidence="1">Uncharacterized protein</fullName>
    </submittedName>
</protein>
<gene>
    <name evidence="1" type="ORF">NPIL_269731</name>
</gene>
<comment type="caution">
    <text evidence="1">The sequence shown here is derived from an EMBL/GenBank/DDBJ whole genome shotgun (WGS) entry which is preliminary data.</text>
</comment>
<dbReference type="OrthoDB" id="10286724at2759"/>
<dbReference type="EMBL" id="BMAW01077831">
    <property type="protein sequence ID" value="GFU08367.1"/>
    <property type="molecule type" value="Genomic_DNA"/>
</dbReference>
<reference evidence="1" key="1">
    <citation type="submission" date="2020-08" db="EMBL/GenBank/DDBJ databases">
        <title>Multicomponent nature underlies the extraordinary mechanical properties of spider dragline silk.</title>
        <authorList>
            <person name="Kono N."/>
            <person name="Nakamura H."/>
            <person name="Mori M."/>
            <person name="Yoshida Y."/>
            <person name="Ohtoshi R."/>
            <person name="Malay A.D."/>
            <person name="Moran D.A.P."/>
            <person name="Tomita M."/>
            <person name="Numata K."/>
            <person name="Arakawa K."/>
        </authorList>
    </citation>
    <scope>NUCLEOTIDE SEQUENCE</scope>
</reference>
<organism evidence="1 2">
    <name type="scientific">Nephila pilipes</name>
    <name type="common">Giant wood spider</name>
    <name type="synonym">Nephila maculata</name>
    <dbReference type="NCBI Taxonomy" id="299642"/>
    <lineage>
        <taxon>Eukaryota</taxon>
        <taxon>Metazoa</taxon>
        <taxon>Ecdysozoa</taxon>
        <taxon>Arthropoda</taxon>
        <taxon>Chelicerata</taxon>
        <taxon>Arachnida</taxon>
        <taxon>Araneae</taxon>
        <taxon>Araneomorphae</taxon>
        <taxon>Entelegynae</taxon>
        <taxon>Araneoidea</taxon>
        <taxon>Nephilidae</taxon>
        <taxon>Nephila</taxon>
    </lineage>
</organism>
<accession>A0A8X6Q6M2</accession>
<keyword evidence="2" id="KW-1185">Reference proteome</keyword>
<name>A0A8X6Q6M2_NEPPI</name>
<evidence type="ECO:0000313" key="1">
    <source>
        <dbReference type="EMBL" id="GFU08367.1"/>
    </source>
</evidence>
<proteinExistence type="predicted"/>